<dbReference type="EMBL" id="MSFK01000043">
    <property type="protein sequence ID" value="PWY68961.1"/>
    <property type="molecule type" value="Genomic_DNA"/>
</dbReference>
<dbReference type="GeneID" id="37115655"/>
<evidence type="ECO:0000259" key="2">
    <source>
        <dbReference type="Pfam" id="PF06985"/>
    </source>
</evidence>
<sequence length="221" mass="25891">MTFVILSIFLKVVAPYEYEPIDLERPSFRLLHRGERSDKIKCELTQESFDSDNWCPYEALSYECHATELTDHITVNGERLPVNGSVFYALQHLRLSDQERILWGDAVCINQSNMAERKHQVQQMGHIYARAEQVIIWLGGSGYAENVLMDSIKYLERECRRHAYKDWKPTDEHWANIWSSGKEALRYRYPGIKETQESGMRLAVGNSWFKRVWTLQEVANT</sequence>
<proteinExistence type="predicted"/>
<feature type="domain" description="Heterokaryon incompatibility" evidence="2">
    <location>
        <begin position="57"/>
        <end position="217"/>
    </location>
</feature>
<dbReference type="PANTHER" id="PTHR24148">
    <property type="entry name" value="ANKYRIN REPEAT DOMAIN-CONTAINING PROTEIN 39 HOMOLOG-RELATED"/>
    <property type="match status" value="1"/>
</dbReference>
<dbReference type="STRING" id="1450535.A0A317V6S6"/>
<dbReference type="AlphaFoldDB" id="A0A317V6S6"/>
<reference evidence="3 4" key="1">
    <citation type="submission" date="2016-12" db="EMBL/GenBank/DDBJ databases">
        <title>The genomes of Aspergillus section Nigri reveals drivers in fungal speciation.</title>
        <authorList>
            <consortium name="DOE Joint Genome Institute"/>
            <person name="Vesth T.C."/>
            <person name="Nybo J."/>
            <person name="Theobald S."/>
            <person name="Brandl J."/>
            <person name="Frisvad J.C."/>
            <person name="Nielsen K.F."/>
            <person name="Lyhne E.K."/>
            <person name="Kogle M.E."/>
            <person name="Kuo A."/>
            <person name="Riley R."/>
            <person name="Clum A."/>
            <person name="Nolan M."/>
            <person name="Lipzen A."/>
            <person name="Salamov A."/>
            <person name="Henrissat B."/>
            <person name="Wiebenga A."/>
            <person name="De Vries R.P."/>
            <person name="Grigoriev I.V."/>
            <person name="Mortensen U.H."/>
            <person name="Andersen M.R."/>
            <person name="Baker S.E."/>
        </authorList>
    </citation>
    <scope>NUCLEOTIDE SEQUENCE [LARGE SCALE GENOMIC DNA]</scope>
    <source>
        <strain evidence="3 4">CBS 115572</strain>
    </source>
</reference>
<comment type="caution">
    <text evidence="3">The sequence shown here is derived from an EMBL/GenBank/DDBJ whole genome shotgun (WGS) entry which is preliminary data.</text>
</comment>
<dbReference type="PANTHER" id="PTHR24148:SF73">
    <property type="entry name" value="HET DOMAIN PROTEIN (AFU_ORTHOLOGUE AFUA_8G01020)"/>
    <property type="match status" value="1"/>
</dbReference>
<name>A0A317V6S6_9EURO</name>
<keyword evidence="4" id="KW-1185">Reference proteome</keyword>
<organism evidence="3 4">
    <name type="scientific">Aspergillus sclerotioniger CBS 115572</name>
    <dbReference type="NCBI Taxonomy" id="1450535"/>
    <lineage>
        <taxon>Eukaryota</taxon>
        <taxon>Fungi</taxon>
        <taxon>Dikarya</taxon>
        <taxon>Ascomycota</taxon>
        <taxon>Pezizomycotina</taxon>
        <taxon>Eurotiomycetes</taxon>
        <taxon>Eurotiomycetidae</taxon>
        <taxon>Eurotiales</taxon>
        <taxon>Aspergillaceae</taxon>
        <taxon>Aspergillus</taxon>
        <taxon>Aspergillus subgen. Circumdati</taxon>
    </lineage>
</organism>
<feature type="chain" id="PRO_5016290418" description="Heterokaryon incompatibility domain-containing protein" evidence="1">
    <location>
        <begin position="16"/>
        <end position="221"/>
    </location>
</feature>
<evidence type="ECO:0000256" key="1">
    <source>
        <dbReference type="SAM" id="SignalP"/>
    </source>
</evidence>
<accession>A0A317V6S6</accession>
<gene>
    <name evidence="3" type="ORF">BO94DRAFT_550921</name>
</gene>
<dbReference type="Pfam" id="PF06985">
    <property type="entry name" value="HET"/>
    <property type="match status" value="1"/>
</dbReference>
<dbReference type="RefSeq" id="XP_025462276.1">
    <property type="nucleotide sequence ID" value="XM_025613512.1"/>
</dbReference>
<dbReference type="InterPro" id="IPR052895">
    <property type="entry name" value="HetReg/Transcr_Mod"/>
</dbReference>
<dbReference type="InterPro" id="IPR010730">
    <property type="entry name" value="HET"/>
</dbReference>
<evidence type="ECO:0000313" key="3">
    <source>
        <dbReference type="EMBL" id="PWY68961.1"/>
    </source>
</evidence>
<protein>
    <recommendedName>
        <fullName evidence="2">Heterokaryon incompatibility domain-containing protein</fullName>
    </recommendedName>
</protein>
<keyword evidence="1" id="KW-0732">Signal</keyword>
<dbReference type="OrthoDB" id="2157530at2759"/>
<evidence type="ECO:0000313" key="4">
    <source>
        <dbReference type="Proteomes" id="UP000246702"/>
    </source>
</evidence>
<feature type="signal peptide" evidence="1">
    <location>
        <begin position="1"/>
        <end position="15"/>
    </location>
</feature>
<dbReference type="Proteomes" id="UP000246702">
    <property type="component" value="Unassembled WGS sequence"/>
</dbReference>